<dbReference type="SUPFAM" id="SSF50156">
    <property type="entry name" value="PDZ domain-like"/>
    <property type="match status" value="2"/>
</dbReference>
<dbReference type="Pfam" id="PF13365">
    <property type="entry name" value="Trypsin_2"/>
    <property type="match status" value="1"/>
</dbReference>
<evidence type="ECO:0000313" key="6">
    <source>
        <dbReference type="Proteomes" id="UP001162734"/>
    </source>
</evidence>
<dbReference type="InterPro" id="IPR001940">
    <property type="entry name" value="Peptidase_S1C"/>
</dbReference>
<evidence type="ECO:0000313" key="5">
    <source>
        <dbReference type="EMBL" id="BDG10197.1"/>
    </source>
</evidence>
<dbReference type="PROSITE" id="PS50106">
    <property type="entry name" value="PDZ"/>
    <property type="match status" value="1"/>
</dbReference>
<keyword evidence="3" id="KW-0732">Signal</keyword>
<dbReference type="Gene3D" id="2.30.42.10">
    <property type="match status" value="1"/>
</dbReference>
<feature type="chain" id="PRO_5046452975" description="PDZ domain-containing protein" evidence="3">
    <location>
        <begin position="20"/>
        <end position="457"/>
    </location>
</feature>
<dbReference type="EMBL" id="AP025592">
    <property type="protein sequence ID" value="BDG10197.1"/>
    <property type="molecule type" value="Genomic_DNA"/>
</dbReference>
<accession>A0ABM7XE98</accession>
<proteinExistence type="predicted"/>
<evidence type="ECO:0000256" key="1">
    <source>
        <dbReference type="ARBA" id="ARBA00022670"/>
    </source>
</evidence>
<dbReference type="Pfam" id="PF13180">
    <property type="entry name" value="PDZ_2"/>
    <property type="match status" value="1"/>
</dbReference>
<dbReference type="PANTHER" id="PTHR43343">
    <property type="entry name" value="PEPTIDASE S12"/>
    <property type="match status" value="1"/>
</dbReference>
<keyword evidence="2" id="KW-0378">Hydrolase</keyword>
<dbReference type="PANTHER" id="PTHR43343:SF3">
    <property type="entry name" value="PROTEASE DO-LIKE 8, CHLOROPLASTIC"/>
    <property type="match status" value="1"/>
</dbReference>
<evidence type="ECO:0000256" key="2">
    <source>
        <dbReference type="ARBA" id="ARBA00022801"/>
    </source>
</evidence>
<keyword evidence="6" id="KW-1185">Reference proteome</keyword>
<organism evidence="5 6">
    <name type="scientific">Anaeromyxobacter paludicola</name>
    <dbReference type="NCBI Taxonomy" id="2918171"/>
    <lineage>
        <taxon>Bacteria</taxon>
        <taxon>Pseudomonadati</taxon>
        <taxon>Myxococcota</taxon>
        <taxon>Myxococcia</taxon>
        <taxon>Myxococcales</taxon>
        <taxon>Cystobacterineae</taxon>
        <taxon>Anaeromyxobacteraceae</taxon>
        <taxon>Anaeromyxobacter</taxon>
    </lineage>
</organism>
<name>A0ABM7XE98_9BACT</name>
<dbReference type="InterPro" id="IPR051201">
    <property type="entry name" value="Chloro_Bact_Ser_Proteases"/>
</dbReference>
<reference evidence="6" key="1">
    <citation type="journal article" date="2022" name="Int. J. Syst. Evol. Microbiol.">
        <title>Anaeromyxobacter oryzae sp. nov., Anaeromyxobacter diazotrophicus sp. nov. and Anaeromyxobacter paludicola sp. nov., isolated from paddy soils.</title>
        <authorList>
            <person name="Itoh H."/>
            <person name="Xu Z."/>
            <person name="Mise K."/>
            <person name="Masuda Y."/>
            <person name="Ushijima N."/>
            <person name="Hayakawa C."/>
            <person name="Shiratori Y."/>
            <person name="Senoo K."/>
        </authorList>
    </citation>
    <scope>NUCLEOTIDE SEQUENCE [LARGE SCALE GENOMIC DNA]</scope>
    <source>
        <strain evidence="6">Red630</strain>
    </source>
</reference>
<feature type="signal peptide" evidence="3">
    <location>
        <begin position="1"/>
        <end position="19"/>
    </location>
</feature>
<dbReference type="InterPro" id="IPR009003">
    <property type="entry name" value="Peptidase_S1_PA"/>
</dbReference>
<dbReference type="Gene3D" id="2.30.42.60">
    <property type="match status" value="1"/>
</dbReference>
<dbReference type="InterPro" id="IPR001478">
    <property type="entry name" value="PDZ"/>
</dbReference>
<keyword evidence="1" id="KW-0645">Protease</keyword>
<dbReference type="Proteomes" id="UP001162734">
    <property type="component" value="Chromosome"/>
</dbReference>
<protein>
    <recommendedName>
        <fullName evidence="4">PDZ domain-containing protein</fullName>
    </recommendedName>
</protein>
<feature type="domain" description="PDZ" evidence="4">
    <location>
        <begin position="252"/>
        <end position="331"/>
    </location>
</feature>
<dbReference type="PRINTS" id="PR00834">
    <property type="entry name" value="PROTEASES2C"/>
</dbReference>
<sequence length="457" mass="46669">MIGSQVLASLLLAAAPAPAPSPARAELLRGLDAALVHVTDQVAPAVVQLQVTGYGGSDPGMVVLRRAIGSGVIVDPSGYVVTNAHVVAGARRIRVLLAPAGEGRTRPQKREYVARVVGAEPEVDLALLKIDATDLPYVALSDRDVRPGQLVFAIGSPVGLANSVTLGVISSVARTPDPSRPQVFVQTDAPINPGNSGGPLVDTEGRVVGINTSILSKGGGSEGLGFAIPSSVVRVVTDALRKMGHLHHAVLGVSSQEITPGLAAGLGLSQDWGVLVSDVVPGSPAARAGVAGGDLLRAVDGRPVDGMPALNLALYLHPAGSPVALSIQRGKERLELKVVGAESSHPADLLGGPEVTTRNVAPLGVLGVTLDDRVRALLPPLREPAGVVVAARTLAAAELETGLEAGDVIHAVNRTPVASVDELAAALAALRPAGRGVLRVERRGVLVWLELDLDQGT</sequence>
<dbReference type="SMART" id="SM00228">
    <property type="entry name" value="PDZ"/>
    <property type="match status" value="2"/>
</dbReference>
<dbReference type="Gene3D" id="2.40.10.120">
    <property type="match status" value="1"/>
</dbReference>
<dbReference type="SUPFAM" id="SSF50494">
    <property type="entry name" value="Trypsin-like serine proteases"/>
    <property type="match status" value="1"/>
</dbReference>
<evidence type="ECO:0000259" key="4">
    <source>
        <dbReference type="PROSITE" id="PS50106"/>
    </source>
</evidence>
<dbReference type="RefSeq" id="WP_248342590.1">
    <property type="nucleotide sequence ID" value="NZ_AP025592.1"/>
</dbReference>
<dbReference type="InterPro" id="IPR036034">
    <property type="entry name" value="PDZ_sf"/>
</dbReference>
<gene>
    <name evidence="5" type="ORF">AMPC_33100</name>
</gene>
<evidence type="ECO:0000256" key="3">
    <source>
        <dbReference type="SAM" id="SignalP"/>
    </source>
</evidence>